<evidence type="ECO:0000313" key="2">
    <source>
        <dbReference type="EMBL" id="PWK36106.1"/>
    </source>
</evidence>
<dbReference type="AlphaFoldDB" id="A0A316EV44"/>
<organism evidence="2 3">
    <name type="scientific">Actinoplanes xinjiangensis</name>
    <dbReference type="NCBI Taxonomy" id="512350"/>
    <lineage>
        <taxon>Bacteria</taxon>
        <taxon>Bacillati</taxon>
        <taxon>Actinomycetota</taxon>
        <taxon>Actinomycetes</taxon>
        <taxon>Micromonosporales</taxon>
        <taxon>Micromonosporaceae</taxon>
        <taxon>Actinoplanes</taxon>
    </lineage>
</organism>
<keyword evidence="1" id="KW-1133">Transmembrane helix</keyword>
<protein>
    <submittedName>
        <fullName evidence="2">Uncharacterized protein</fullName>
    </submittedName>
</protein>
<keyword evidence="1" id="KW-0472">Membrane</keyword>
<reference evidence="2 3" key="1">
    <citation type="submission" date="2018-05" db="EMBL/GenBank/DDBJ databases">
        <title>Genomic Encyclopedia of Archaeal and Bacterial Type Strains, Phase II (KMG-II): from individual species to whole genera.</title>
        <authorList>
            <person name="Goeker M."/>
        </authorList>
    </citation>
    <scope>NUCLEOTIDE SEQUENCE [LARGE SCALE GENOMIC DNA]</scope>
    <source>
        <strain evidence="2 3">DSM 45184</strain>
    </source>
</reference>
<accession>A0A316EV44</accession>
<proteinExistence type="predicted"/>
<feature type="transmembrane region" description="Helical" evidence="1">
    <location>
        <begin position="135"/>
        <end position="156"/>
    </location>
</feature>
<keyword evidence="3" id="KW-1185">Reference proteome</keyword>
<feature type="transmembrane region" description="Helical" evidence="1">
    <location>
        <begin position="217"/>
        <end position="238"/>
    </location>
</feature>
<evidence type="ECO:0000313" key="3">
    <source>
        <dbReference type="Proteomes" id="UP000245697"/>
    </source>
</evidence>
<sequence length="240" mass="26758">MRCRAAGARRRQRRSLAIRRIVGLQWSAYLDIVTGQGTDERGFDRFLTLRAQPPTYAPSHDIALEEYQAWWHQVSADVRREFRLAADERILTPRQTGAADAFIEERIEEWLRVVLPTGQRRYVGQATGAANRSGILALIAFIATMAVGGLVAYALHTPLAGWWGRAQWLSWTLGLGCVVALWVSSAPGAALAVGWRVLAVPILWAARQLDRAQPLHLLRWTALAFFIAGSTIDLWTSYPG</sequence>
<name>A0A316EV44_9ACTN</name>
<dbReference type="EMBL" id="QGGR01000024">
    <property type="protein sequence ID" value="PWK36106.1"/>
    <property type="molecule type" value="Genomic_DNA"/>
</dbReference>
<gene>
    <name evidence="2" type="ORF">BC793_12487</name>
</gene>
<dbReference type="Proteomes" id="UP000245697">
    <property type="component" value="Unassembled WGS sequence"/>
</dbReference>
<comment type="caution">
    <text evidence="2">The sequence shown here is derived from an EMBL/GenBank/DDBJ whole genome shotgun (WGS) entry which is preliminary data.</text>
</comment>
<evidence type="ECO:0000256" key="1">
    <source>
        <dbReference type="SAM" id="Phobius"/>
    </source>
</evidence>
<feature type="transmembrane region" description="Helical" evidence="1">
    <location>
        <begin position="168"/>
        <end position="197"/>
    </location>
</feature>
<keyword evidence="1" id="KW-0812">Transmembrane</keyword>